<evidence type="ECO:0000313" key="8">
    <source>
        <dbReference type="Proteomes" id="UP000033140"/>
    </source>
</evidence>
<dbReference type="InterPro" id="IPR003618">
    <property type="entry name" value="TFIIS_cen_dom"/>
</dbReference>
<dbReference type="AlphaFoldDB" id="A0A0E9NB35"/>
<keyword evidence="8" id="KW-1185">Reference proteome</keyword>
<keyword evidence="1" id="KW-0479">Metal-binding</keyword>
<feature type="region of interest" description="Disordered" evidence="5">
    <location>
        <begin position="216"/>
        <end position="254"/>
    </location>
</feature>
<reference evidence="7 8" key="3">
    <citation type="journal article" date="2015" name="Genome Announc.">
        <title>Draft Genome Sequence of the Archiascomycetous Yeast Saitoella complicata.</title>
        <authorList>
            <person name="Yamauchi K."/>
            <person name="Kondo S."/>
            <person name="Hamamoto M."/>
            <person name="Takahashi Y."/>
            <person name="Ogura Y."/>
            <person name="Hayashi T."/>
            <person name="Nishida H."/>
        </authorList>
    </citation>
    <scope>NUCLEOTIDE SEQUENCE [LARGE SCALE GENOMIC DNA]</scope>
    <source>
        <strain evidence="7 8">NRRL Y-17804</strain>
    </source>
</reference>
<dbReference type="Pfam" id="PF07500">
    <property type="entry name" value="TFIIS_M"/>
    <property type="match status" value="1"/>
</dbReference>
<dbReference type="EMBL" id="BACD03000006">
    <property type="protein sequence ID" value="GAO47013.1"/>
    <property type="molecule type" value="Genomic_DNA"/>
</dbReference>
<evidence type="ECO:0000256" key="3">
    <source>
        <dbReference type="ARBA" id="ARBA00022833"/>
    </source>
</evidence>
<feature type="domain" description="TFIIS central" evidence="6">
    <location>
        <begin position="105"/>
        <end position="220"/>
    </location>
</feature>
<keyword evidence="4" id="KW-0539">Nucleus</keyword>
<feature type="compositionally biased region" description="Polar residues" evidence="5">
    <location>
        <begin position="47"/>
        <end position="60"/>
    </location>
</feature>
<dbReference type="InterPro" id="IPR036575">
    <property type="entry name" value="TFIIS_cen_dom_sf"/>
</dbReference>
<accession>A0A0E9NB35</accession>
<evidence type="ECO:0000256" key="1">
    <source>
        <dbReference type="ARBA" id="ARBA00022723"/>
    </source>
</evidence>
<dbReference type="GO" id="GO:0005634">
    <property type="term" value="C:nucleus"/>
    <property type="evidence" value="ECO:0007669"/>
    <property type="project" value="TreeGrafter"/>
</dbReference>
<dbReference type="Proteomes" id="UP000033140">
    <property type="component" value="Unassembled WGS sequence"/>
</dbReference>
<keyword evidence="2" id="KW-0863">Zinc-finger</keyword>
<evidence type="ECO:0000256" key="2">
    <source>
        <dbReference type="ARBA" id="ARBA00022771"/>
    </source>
</evidence>
<dbReference type="SUPFAM" id="SSF46942">
    <property type="entry name" value="Elongation factor TFIIS domain 2"/>
    <property type="match status" value="1"/>
</dbReference>
<sequence length="254" mass="27945">MHLMHSLPRRNDRRRSSAILIDVTSNSMDAGTMTRSRAHDIIHRDTGTGTPNHQLNSPRDPQSMPPTKPRSPLDPKPLRPRRRSSTSNPPFVPTKPTKPMTDESLRQKSVQTLAQAITSNAPAPGDDHLRIAQDVEEAIFQAHGSATGNDYREAVRSRILNLKDPKNPDLASRLTSSAITPQTFATMSIQEMASPALKHEIEEIRDENMRQAVEVEEKQPIQVDEDMPPGEGGADVGRTGQMGLEFDQPGSASA</sequence>
<evidence type="ECO:0000256" key="4">
    <source>
        <dbReference type="ARBA" id="ARBA00023242"/>
    </source>
</evidence>
<dbReference type="Gene3D" id="1.10.472.30">
    <property type="entry name" value="Transcription elongation factor S-II, central domain"/>
    <property type="match status" value="1"/>
</dbReference>
<evidence type="ECO:0000259" key="6">
    <source>
        <dbReference type="PROSITE" id="PS51321"/>
    </source>
</evidence>
<dbReference type="GO" id="GO:0008270">
    <property type="term" value="F:zinc ion binding"/>
    <property type="evidence" value="ECO:0007669"/>
    <property type="project" value="UniProtKB-KW"/>
</dbReference>
<dbReference type="GO" id="GO:0006351">
    <property type="term" value="P:DNA-templated transcription"/>
    <property type="evidence" value="ECO:0007669"/>
    <property type="project" value="InterPro"/>
</dbReference>
<dbReference type="PANTHER" id="PTHR11477:SF0">
    <property type="entry name" value="IP08861P-RELATED"/>
    <property type="match status" value="1"/>
</dbReference>
<reference evidence="7 8" key="2">
    <citation type="journal article" date="2014" name="J. Gen. Appl. Microbiol.">
        <title>The early diverging ascomycetous budding yeast Saitoella complicata has three histone deacetylases belonging to the Clr6, Hos2, and Rpd3 lineages.</title>
        <authorList>
            <person name="Nishida H."/>
            <person name="Matsumoto T."/>
            <person name="Kondo S."/>
            <person name="Hamamoto M."/>
            <person name="Yoshikawa H."/>
        </authorList>
    </citation>
    <scope>NUCLEOTIDE SEQUENCE [LARGE SCALE GENOMIC DNA]</scope>
    <source>
        <strain evidence="7 8">NRRL Y-17804</strain>
    </source>
</reference>
<comment type="caution">
    <text evidence="7">The sequence shown here is derived from an EMBL/GenBank/DDBJ whole genome shotgun (WGS) entry which is preliminary data.</text>
</comment>
<keyword evidence="3" id="KW-0862">Zinc</keyword>
<evidence type="ECO:0000256" key="5">
    <source>
        <dbReference type="SAM" id="MobiDB-lite"/>
    </source>
</evidence>
<feature type="region of interest" description="Disordered" evidence="5">
    <location>
        <begin position="43"/>
        <end position="108"/>
    </location>
</feature>
<protein>
    <recommendedName>
        <fullName evidence="6">TFIIS central domain-containing protein</fullName>
    </recommendedName>
</protein>
<gene>
    <name evidence="7" type="ORF">G7K_1227-t1</name>
</gene>
<reference evidence="7 8" key="1">
    <citation type="journal article" date="2011" name="J. Gen. Appl. Microbiol.">
        <title>Draft genome sequencing of the enigmatic yeast Saitoella complicata.</title>
        <authorList>
            <person name="Nishida H."/>
            <person name="Hamamoto M."/>
            <person name="Sugiyama J."/>
        </authorList>
    </citation>
    <scope>NUCLEOTIDE SEQUENCE [LARGE SCALE GENOMIC DNA]</scope>
    <source>
        <strain evidence="7 8">NRRL Y-17804</strain>
    </source>
</reference>
<proteinExistence type="predicted"/>
<dbReference type="PROSITE" id="PS51321">
    <property type="entry name" value="TFIIS_CENTRAL"/>
    <property type="match status" value="1"/>
</dbReference>
<evidence type="ECO:0000313" key="7">
    <source>
        <dbReference type="EMBL" id="GAO47013.1"/>
    </source>
</evidence>
<dbReference type="SMART" id="SM00510">
    <property type="entry name" value="TFS2M"/>
    <property type="match status" value="1"/>
</dbReference>
<dbReference type="PANTHER" id="PTHR11477">
    <property type="entry name" value="TRANSCRIPTION FACTOR S-II ZINC FINGER DOMAIN-CONTAINING PROTEIN"/>
    <property type="match status" value="1"/>
</dbReference>
<dbReference type="STRING" id="698492.A0A0E9NB35"/>
<organism evidence="7 8">
    <name type="scientific">Saitoella complicata (strain BCRC 22490 / CBS 7301 / JCM 7358 / NBRC 10748 / NRRL Y-17804)</name>
    <dbReference type="NCBI Taxonomy" id="698492"/>
    <lineage>
        <taxon>Eukaryota</taxon>
        <taxon>Fungi</taxon>
        <taxon>Dikarya</taxon>
        <taxon>Ascomycota</taxon>
        <taxon>Taphrinomycotina</taxon>
        <taxon>Taphrinomycotina incertae sedis</taxon>
        <taxon>Saitoella</taxon>
    </lineage>
</organism>
<name>A0A0E9NB35_SAICN</name>